<feature type="signal peptide" evidence="2">
    <location>
        <begin position="1"/>
        <end position="26"/>
    </location>
</feature>
<evidence type="ECO:0000256" key="1">
    <source>
        <dbReference type="SAM" id="MobiDB-lite"/>
    </source>
</evidence>
<dbReference type="AlphaFoldDB" id="A0A2P8DUI8"/>
<organism evidence="3 4">
    <name type="scientific">Murinocardiopsis flavida</name>
    <dbReference type="NCBI Taxonomy" id="645275"/>
    <lineage>
        <taxon>Bacteria</taxon>
        <taxon>Bacillati</taxon>
        <taxon>Actinomycetota</taxon>
        <taxon>Actinomycetes</taxon>
        <taxon>Streptosporangiales</taxon>
        <taxon>Nocardiopsidaceae</taxon>
        <taxon>Murinocardiopsis</taxon>
    </lineage>
</organism>
<dbReference type="Proteomes" id="UP000240542">
    <property type="component" value="Unassembled WGS sequence"/>
</dbReference>
<sequence>MQRLLATALIACAAGALALSGVPAAAEDPRWDWPVDQGLDVRTADHPHRGKDVTADQCAAGGGAVLSHSGTAVCIGGIYDLSRVDTARERRAADTTRAPGSRVTGYVRG</sequence>
<dbReference type="RefSeq" id="WP_106581062.1">
    <property type="nucleotide sequence ID" value="NZ_PYGA01000001.1"/>
</dbReference>
<comment type="caution">
    <text evidence="3">The sequence shown here is derived from an EMBL/GenBank/DDBJ whole genome shotgun (WGS) entry which is preliminary data.</text>
</comment>
<proteinExistence type="predicted"/>
<accession>A0A2P8DUI8</accession>
<feature type="chain" id="PRO_5015178656" evidence="2">
    <location>
        <begin position="27"/>
        <end position="109"/>
    </location>
</feature>
<gene>
    <name evidence="3" type="ORF">CLV63_101368</name>
</gene>
<evidence type="ECO:0000256" key="2">
    <source>
        <dbReference type="SAM" id="SignalP"/>
    </source>
</evidence>
<reference evidence="3 4" key="1">
    <citation type="submission" date="2018-03" db="EMBL/GenBank/DDBJ databases">
        <title>Genomic Encyclopedia of Archaeal and Bacterial Type Strains, Phase II (KMG-II): from individual species to whole genera.</title>
        <authorList>
            <person name="Goeker M."/>
        </authorList>
    </citation>
    <scope>NUCLEOTIDE SEQUENCE [LARGE SCALE GENOMIC DNA]</scope>
    <source>
        <strain evidence="3 4">DSM 45312</strain>
    </source>
</reference>
<feature type="region of interest" description="Disordered" evidence="1">
    <location>
        <begin position="89"/>
        <end position="109"/>
    </location>
</feature>
<evidence type="ECO:0000313" key="3">
    <source>
        <dbReference type="EMBL" id="PSL00889.1"/>
    </source>
</evidence>
<name>A0A2P8DUI8_9ACTN</name>
<dbReference type="EMBL" id="PYGA01000001">
    <property type="protein sequence ID" value="PSL00889.1"/>
    <property type="molecule type" value="Genomic_DNA"/>
</dbReference>
<protein>
    <submittedName>
        <fullName evidence="3">Uncharacterized protein</fullName>
    </submittedName>
</protein>
<keyword evidence="2" id="KW-0732">Signal</keyword>
<keyword evidence="4" id="KW-1185">Reference proteome</keyword>
<evidence type="ECO:0000313" key="4">
    <source>
        <dbReference type="Proteomes" id="UP000240542"/>
    </source>
</evidence>